<keyword evidence="2" id="KW-0812">Transmembrane</keyword>
<protein>
    <submittedName>
        <fullName evidence="3">Uncharacterized protein</fullName>
    </submittedName>
</protein>
<evidence type="ECO:0000313" key="4">
    <source>
        <dbReference type="Proteomes" id="UP000018855"/>
    </source>
</evidence>
<keyword evidence="2" id="KW-1133">Transmembrane helix</keyword>
<evidence type="ECO:0000256" key="2">
    <source>
        <dbReference type="SAM" id="Phobius"/>
    </source>
</evidence>
<gene>
    <name evidence="3" type="ORF">Q619_VDC00542G0011</name>
</gene>
<evidence type="ECO:0000313" key="3">
    <source>
        <dbReference type="EMBL" id="ETI98543.1"/>
    </source>
</evidence>
<reference evidence="3 4" key="1">
    <citation type="submission" date="2013-12" db="EMBL/GenBank/DDBJ databases">
        <title>A Varibaculum cambriense genome reconstructed from a premature infant gut community with otherwise low bacterial novelty that shifts toward anaerobic metabolism during the third week of life.</title>
        <authorList>
            <person name="Brown C.T."/>
            <person name="Sharon I."/>
            <person name="Thomas B.C."/>
            <person name="Castelle C.J."/>
            <person name="Morowitz M.J."/>
            <person name="Banfield J.F."/>
        </authorList>
    </citation>
    <scope>NUCLEOTIDE SEQUENCE [LARGE SCALE GENOMIC DNA]</scope>
    <source>
        <strain evidence="4">DORA_11</strain>
    </source>
</reference>
<keyword evidence="2" id="KW-0472">Membrane</keyword>
<dbReference type="PATRIC" id="fig|1403949.3.peg.924"/>
<proteinExistence type="predicted"/>
<dbReference type="EMBL" id="AZMJ01000542">
    <property type="protein sequence ID" value="ETI98543.1"/>
    <property type="molecule type" value="Genomic_DNA"/>
</dbReference>
<comment type="caution">
    <text evidence="3">The sequence shown here is derived from an EMBL/GenBank/DDBJ whole genome shotgun (WGS) entry which is preliminary data.</text>
</comment>
<dbReference type="Proteomes" id="UP000018855">
    <property type="component" value="Unassembled WGS sequence"/>
</dbReference>
<feature type="transmembrane region" description="Helical" evidence="2">
    <location>
        <begin position="379"/>
        <end position="405"/>
    </location>
</feature>
<organism evidence="3 4">
    <name type="scientific">Veillonella dispar DORA_11</name>
    <dbReference type="NCBI Taxonomy" id="1403949"/>
    <lineage>
        <taxon>Bacteria</taxon>
        <taxon>Bacillati</taxon>
        <taxon>Bacillota</taxon>
        <taxon>Negativicutes</taxon>
        <taxon>Veillonellales</taxon>
        <taxon>Veillonellaceae</taxon>
        <taxon>Veillonella</taxon>
    </lineage>
</organism>
<feature type="coiled-coil region" evidence="1">
    <location>
        <begin position="183"/>
        <end position="223"/>
    </location>
</feature>
<name>W1V3P8_9FIRM</name>
<accession>W1V3P8</accession>
<sequence>MESKKKKDYRNNFRNASISGGMVETVDRFGSANKEHLVAYSGIDNERSKVLKKGLERTASSKVNSKYKFKNEHQQAGFSAEDKTVARANAEAIIEKRTERMVRTDDIGRVNDPLYDTVIIDRDGNIVEGSGTQLKFVGAAEKDPSGKYTAKRVVDYLKNSKRDKYWENDVPVEIPSDQYQSVKDELLKQKNSIKRQLESKKISEETRAKKELQLKKLEKIESKLKKGRVSSAEAIEARRNPKLSTIKDINKLSHRAGLEGAKYGAAIGGIMSIINNTVAVCRGEKSMSEAIKHVALDTGVSGEVGYISTYTGAAIKGVMQNSSNAYIRTISNTGLPGIMVSATLASGKVLNRYLKGEIDGVQCLQELGQENMNMISSSLYAVIGQALIPIPVVGGIVGGMMGYALSSATFSLLKNALEEEKLAKENRILIEKACAEHIQKMQDYKRDLEEFVNKYIAERIDLFNESLTGVLDALNIDDTEWFVDSCNSITKQYGGDPLVDSQEEFNRKMISKDVFVL</sequence>
<keyword evidence="1" id="KW-0175">Coiled coil</keyword>
<dbReference type="AlphaFoldDB" id="W1V3P8"/>
<evidence type="ECO:0000256" key="1">
    <source>
        <dbReference type="SAM" id="Coils"/>
    </source>
</evidence>